<dbReference type="AlphaFoldDB" id="A0A848L8J6"/>
<evidence type="ECO:0000313" key="6">
    <source>
        <dbReference type="Proteomes" id="UP000518300"/>
    </source>
</evidence>
<dbReference type="GO" id="GO:0046872">
    <property type="term" value="F:metal ion binding"/>
    <property type="evidence" value="ECO:0007669"/>
    <property type="project" value="UniProtKB-KW"/>
</dbReference>
<feature type="domain" description="JmjC" evidence="4">
    <location>
        <begin position="88"/>
        <end position="225"/>
    </location>
</feature>
<dbReference type="Pfam" id="PF08007">
    <property type="entry name" value="JmjC_2"/>
    <property type="match status" value="1"/>
</dbReference>
<evidence type="ECO:0000256" key="1">
    <source>
        <dbReference type="ARBA" id="ARBA00001954"/>
    </source>
</evidence>
<comment type="caution">
    <text evidence="5">The sequence shown here is derived from an EMBL/GenBank/DDBJ whole genome shotgun (WGS) entry which is preliminary data.</text>
</comment>
<dbReference type="PANTHER" id="PTHR13096:SF8">
    <property type="entry name" value="RIBOSOMAL OXYGENASE 1"/>
    <property type="match status" value="1"/>
</dbReference>
<evidence type="ECO:0000259" key="4">
    <source>
        <dbReference type="PROSITE" id="PS51184"/>
    </source>
</evidence>
<dbReference type="SUPFAM" id="SSF51197">
    <property type="entry name" value="Clavaminate synthase-like"/>
    <property type="match status" value="1"/>
</dbReference>
<evidence type="ECO:0000313" key="5">
    <source>
        <dbReference type="EMBL" id="NMO15320.1"/>
    </source>
</evidence>
<reference evidence="5 6" key="1">
    <citation type="submission" date="2020-04" db="EMBL/GenBank/DDBJ databases">
        <title>Draft genome of Pyxidicoccus fallax type strain.</title>
        <authorList>
            <person name="Whitworth D.E."/>
        </authorList>
    </citation>
    <scope>NUCLEOTIDE SEQUENCE [LARGE SCALE GENOMIC DNA]</scope>
    <source>
        <strain evidence="5 6">DSM 14698</strain>
    </source>
</reference>
<dbReference type="PROSITE" id="PS51184">
    <property type="entry name" value="JMJC"/>
    <property type="match status" value="1"/>
</dbReference>
<accession>A0A848L8J6</accession>
<dbReference type="Gene3D" id="2.60.120.650">
    <property type="entry name" value="Cupin"/>
    <property type="match status" value="1"/>
</dbReference>
<dbReference type="InterPro" id="IPR003347">
    <property type="entry name" value="JmjC_dom"/>
</dbReference>
<dbReference type="PANTHER" id="PTHR13096">
    <property type="entry name" value="MINA53 MYC INDUCED NUCLEAR ANTIGEN"/>
    <property type="match status" value="1"/>
</dbReference>
<dbReference type="EMBL" id="JABBJJ010000036">
    <property type="protein sequence ID" value="NMO15320.1"/>
    <property type="molecule type" value="Genomic_DNA"/>
</dbReference>
<dbReference type="InterPro" id="IPR039994">
    <property type="entry name" value="NO66-like"/>
</dbReference>
<dbReference type="CDD" id="cd02208">
    <property type="entry name" value="cupin_RmlC-like"/>
    <property type="match status" value="1"/>
</dbReference>
<proteinExistence type="predicted"/>
<dbReference type="Proteomes" id="UP000518300">
    <property type="component" value="Unassembled WGS sequence"/>
</dbReference>
<protein>
    <submittedName>
        <fullName evidence="5">Cupin</fullName>
    </submittedName>
</protein>
<keyword evidence="2" id="KW-0479">Metal-binding</keyword>
<evidence type="ECO:0000256" key="2">
    <source>
        <dbReference type="ARBA" id="ARBA00022723"/>
    </source>
</evidence>
<sequence length="295" mass="32949">MLLDELLNDFPRERFLREHYQRSPYSGRAAAERLLKLGSWDTIDTLIEQTECDLLLARQGVPYTGARPRTAKEARELFAQGYTFALRQPDQHHAELSELARTFSAELHGRINLHIYCTPAGHHGFGWHCDPEEVFILQTTGRKDYLLRENTLHPVPLPDAMPNGALAAKETTPVETRSLGAGDFIYIPAGHWHMAQAPEEAISISIGLMAPTLLDVLDLVRATLASNPTWRKRLPSLGRASDLDDARKLELLRTLGAQLGGELQRALSDPMLPLRFLAQTAQFYLRSAGLRGGGR</sequence>
<keyword evidence="6" id="KW-1185">Reference proteome</keyword>
<keyword evidence="3" id="KW-0408">Iron</keyword>
<gene>
    <name evidence="5" type="ORF">HG543_10705</name>
</gene>
<organism evidence="5 6">
    <name type="scientific">Pyxidicoccus fallax</name>
    <dbReference type="NCBI Taxonomy" id="394095"/>
    <lineage>
        <taxon>Bacteria</taxon>
        <taxon>Pseudomonadati</taxon>
        <taxon>Myxococcota</taxon>
        <taxon>Myxococcia</taxon>
        <taxon>Myxococcales</taxon>
        <taxon>Cystobacterineae</taxon>
        <taxon>Myxococcaceae</taxon>
        <taxon>Pyxidicoccus</taxon>
    </lineage>
</organism>
<dbReference type="RefSeq" id="WP_169344611.1">
    <property type="nucleotide sequence ID" value="NZ_JABBJJ010000036.1"/>
</dbReference>
<name>A0A848L8J6_9BACT</name>
<evidence type="ECO:0000256" key="3">
    <source>
        <dbReference type="ARBA" id="ARBA00023004"/>
    </source>
</evidence>
<comment type="cofactor">
    <cofactor evidence="1">
        <name>Fe(2+)</name>
        <dbReference type="ChEBI" id="CHEBI:29033"/>
    </cofactor>
</comment>